<sequence length="47" mass="5372">MTARGRRCRRPRTTHLGALSPVRATENPGKHTIWQGIGVYATRKIHY</sequence>
<name>A0ABU2AG03_9BURK</name>
<gene>
    <name evidence="1" type="ORF">J2X21_005304</name>
</gene>
<keyword evidence="2" id="KW-1185">Reference proteome</keyword>
<dbReference type="Proteomes" id="UP001180825">
    <property type="component" value="Unassembled WGS sequence"/>
</dbReference>
<organism evidence="1 2">
    <name type="scientific">Roseateles asaccharophilus</name>
    <dbReference type="NCBI Taxonomy" id="582607"/>
    <lineage>
        <taxon>Bacteria</taxon>
        <taxon>Pseudomonadati</taxon>
        <taxon>Pseudomonadota</taxon>
        <taxon>Betaproteobacteria</taxon>
        <taxon>Burkholderiales</taxon>
        <taxon>Sphaerotilaceae</taxon>
        <taxon>Roseateles</taxon>
    </lineage>
</organism>
<proteinExistence type="predicted"/>
<accession>A0ABU2AG03</accession>
<evidence type="ECO:0000313" key="2">
    <source>
        <dbReference type="Proteomes" id="UP001180825"/>
    </source>
</evidence>
<comment type="caution">
    <text evidence="1">The sequence shown here is derived from an EMBL/GenBank/DDBJ whole genome shotgun (WGS) entry which is preliminary data.</text>
</comment>
<reference evidence="1 2" key="1">
    <citation type="submission" date="2023-07" db="EMBL/GenBank/DDBJ databases">
        <title>Sorghum-associated microbial communities from plants grown in Nebraska, USA.</title>
        <authorList>
            <person name="Schachtman D."/>
        </authorList>
    </citation>
    <scope>NUCLEOTIDE SEQUENCE [LARGE SCALE GENOMIC DNA]</scope>
    <source>
        <strain evidence="1 2">BE316</strain>
    </source>
</reference>
<dbReference type="EMBL" id="JAVDXV010000014">
    <property type="protein sequence ID" value="MDR7336131.1"/>
    <property type="molecule type" value="Genomic_DNA"/>
</dbReference>
<protein>
    <submittedName>
        <fullName evidence="1">Uncharacterized protein</fullName>
    </submittedName>
</protein>
<evidence type="ECO:0000313" key="1">
    <source>
        <dbReference type="EMBL" id="MDR7336131.1"/>
    </source>
</evidence>